<keyword evidence="4 7" id="KW-0067">ATP-binding</keyword>
<dbReference type="RefSeq" id="WP_085053072.1">
    <property type="nucleotide sequence ID" value="NZ_LNQR01000088.1"/>
</dbReference>
<dbReference type="Pfam" id="PF00005">
    <property type="entry name" value="ABC_tran"/>
    <property type="match status" value="1"/>
</dbReference>
<proteinExistence type="inferred from homology"/>
<dbReference type="InterPro" id="IPR027417">
    <property type="entry name" value="P-loop_NTPase"/>
</dbReference>
<sequence length="238" mass="25565">MANVLLSIKNLSVSYGNIKALRGISFDIIEGQITALIGANGAGKSSLLRAVSGMVKFDGEINYRGRNIKGMAAHKIVSMGITHVPEGRGIFGSLTVRENLTLAAWLRRNDPEGVKRDYEHVIELFPRLGERVGQLSATLSGGEQQMLAIGRALMSKGDLILLDEPSMGLSPVLADEIFGIIDEISKAGVTILLVEQNAFMALQLSHHGCVMENGELTLEGAAAELLDDPRVRQAYLGV</sequence>
<gene>
    <name evidence="7" type="primary">livF</name>
    <name evidence="7" type="ORF">ASN18_2476</name>
</gene>
<dbReference type="PANTHER" id="PTHR43820:SF4">
    <property type="entry name" value="HIGH-AFFINITY BRANCHED-CHAIN AMINO ACID TRANSPORT ATP-BINDING PROTEIN LIVF"/>
    <property type="match status" value="1"/>
</dbReference>
<dbReference type="SMART" id="SM00382">
    <property type="entry name" value="AAA"/>
    <property type="match status" value="1"/>
</dbReference>
<dbReference type="InterPro" id="IPR003439">
    <property type="entry name" value="ABC_transporter-like_ATP-bd"/>
</dbReference>
<dbReference type="GO" id="GO:0005524">
    <property type="term" value="F:ATP binding"/>
    <property type="evidence" value="ECO:0007669"/>
    <property type="project" value="UniProtKB-KW"/>
</dbReference>
<evidence type="ECO:0000259" key="6">
    <source>
        <dbReference type="PROSITE" id="PS50893"/>
    </source>
</evidence>
<dbReference type="CDD" id="cd03224">
    <property type="entry name" value="ABC_TM1139_LivF_branched"/>
    <property type="match status" value="1"/>
</dbReference>
<dbReference type="Gene3D" id="3.40.50.300">
    <property type="entry name" value="P-loop containing nucleotide triphosphate hydrolases"/>
    <property type="match status" value="1"/>
</dbReference>
<protein>
    <submittedName>
        <fullName evidence="7">ABC transporter ATP-binding protein</fullName>
    </submittedName>
</protein>
<organism evidence="7 8">
    <name type="scientific">Candidatus Magnetominusculus xianensis</name>
    <dbReference type="NCBI Taxonomy" id="1748249"/>
    <lineage>
        <taxon>Bacteria</taxon>
        <taxon>Pseudomonadati</taxon>
        <taxon>Nitrospirota</taxon>
        <taxon>Nitrospiria</taxon>
        <taxon>Nitrospirales</taxon>
        <taxon>Nitrospiraceae</taxon>
        <taxon>Candidatus Magnetominusculus</taxon>
    </lineage>
</organism>
<dbReference type="InterPro" id="IPR052156">
    <property type="entry name" value="BCAA_Transport_ATP-bd_LivF"/>
</dbReference>
<reference evidence="7 8" key="1">
    <citation type="submission" date="2015-11" db="EMBL/GenBank/DDBJ databases">
        <authorList>
            <person name="Lin W."/>
        </authorList>
    </citation>
    <scope>NUCLEOTIDE SEQUENCE [LARGE SCALE GENOMIC DNA]</scope>
    <source>
        <strain evidence="7 8">HCH-1</strain>
    </source>
</reference>
<feature type="domain" description="ABC transporter" evidence="6">
    <location>
        <begin position="6"/>
        <end position="238"/>
    </location>
</feature>
<evidence type="ECO:0000313" key="8">
    <source>
        <dbReference type="Proteomes" id="UP000060487"/>
    </source>
</evidence>
<dbReference type="InterPro" id="IPR017871">
    <property type="entry name" value="ABC_transporter-like_CS"/>
</dbReference>
<keyword evidence="3" id="KW-0547">Nucleotide-binding</keyword>
<comment type="caution">
    <text evidence="7">The sequence shown here is derived from an EMBL/GenBank/DDBJ whole genome shotgun (WGS) entry which is preliminary data.</text>
</comment>
<keyword evidence="8" id="KW-1185">Reference proteome</keyword>
<accession>A0ABR5SEX6</accession>
<keyword evidence="5" id="KW-0029">Amino-acid transport</keyword>
<evidence type="ECO:0000256" key="2">
    <source>
        <dbReference type="ARBA" id="ARBA00022448"/>
    </source>
</evidence>
<evidence type="ECO:0000256" key="3">
    <source>
        <dbReference type="ARBA" id="ARBA00022741"/>
    </source>
</evidence>
<dbReference type="SUPFAM" id="SSF52540">
    <property type="entry name" value="P-loop containing nucleoside triphosphate hydrolases"/>
    <property type="match status" value="1"/>
</dbReference>
<dbReference type="InterPro" id="IPR003593">
    <property type="entry name" value="AAA+_ATPase"/>
</dbReference>
<dbReference type="EMBL" id="LNQR01000088">
    <property type="protein sequence ID" value="KWT82504.1"/>
    <property type="molecule type" value="Genomic_DNA"/>
</dbReference>
<evidence type="ECO:0000313" key="7">
    <source>
        <dbReference type="EMBL" id="KWT82504.1"/>
    </source>
</evidence>
<keyword evidence="2" id="KW-0813">Transport</keyword>
<evidence type="ECO:0000256" key="1">
    <source>
        <dbReference type="ARBA" id="ARBA00005417"/>
    </source>
</evidence>
<dbReference type="PANTHER" id="PTHR43820">
    <property type="entry name" value="HIGH-AFFINITY BRANCHED-CHAIN AMINO ACID TRANSPORT ATP-BINDING PROTEIN LIVF"/>
    <property type="match status" value="1"/>
</dbReference>
<evidence type="ECO:0000256" key="5">
    <source>
        <dbReference type="ARBA" id="ARBA00022970"/>
    </source>
</evidence>
<dbReference type="Proteomes" id="UP000060487">
    <property type="component" value="Unassembled WGS sequence"/>
</dbReference>
<evidence type="ECO:0000256" key="4">
    <source>
        <dbReference type="ARBA" id="ARBA00022840"/>
    </source>
</evidence>
<dbReference type="PROSITE" id="PS50893">
    <property type="entry name" value="ABC_TRANSPORTER_2"/>
    <property type="match status" value="1"/>
</dbReference>
<comment type="similarity">
    <text evidence="1">Belongs to the ABC transporter superfamily.</text>
</comment>
<dbReference type="PROSITE" id="PS00211">
    <property type="entry name" value="ABC_TRANSPORTER_1"/>
    <property type="match status" value="1"/>
</dbReference>
<name>A0ABR5SEX6_9BACT</name>